<dbReference type="InterPro" id="IPR001138">
    <property type="entry name" value="Zn2Cys6_DnaBD"/>
</dbReference>
<dbReference type="SUPFAM" id="SSF57701">
    <property type="entry name" value="Zn2/Cys6 DNA-binding domain"/>
    <property type="match status" value="1"/>
</dbReference>
<dbReference type="PROSITE" id="PS00463">
    <property type="entry name" value="ZN2_CY6_FUNGAL_1"/>
    <property type="match status" value="1"/>
</dbReference>
<dbReference type="Pfam" id="PF00172">
    <property type="entry name" value="Zn_clus"/>
    <property type="match status" value="1"/>
</dbReference>
<dbReference type="PROSITE" id="PS50048">
    <property type="entry name" value="ZN2_CY6_FUNGAL_2"/>
    <property type="match status" value="1"/>
</dbReference>
<dbReference type="CDD" id="cd12148">
    <property type="entry name" value="fungal_TF_MHR"/>
    <property type="match status" value="1"/>
</dbReference>
<accession>A0A8H5YGF6</accession>
<evidence type="ECO:0000256" key="4">
    <source>
        <dbReference type="ARBA" id="ARBA00023163"/>
    </source>
</evidence>
<evidence type="ECO:0000313" key="8">
    <source>
        <dbReference type="Proteomes" id="UP000544331"/>
    </source>
</evidence>
<protein>
    <recommendedName>
        <fullName evidence="6">Zn(2)-C6 fungal-type domain-containing protein</fullName>
    </recommendedName>
</protein>
<keyword evidence="4" id="KW-0804">Transcription</keyword>
<dbReference type="InterPro" id="IPR002347">
    <property type="entry name" value="SDR_fam"/>
</dbReference>
<dbReference type="GO" id="GO:0008270">
    <property type="term" value="F:zinc ion binding"/>
    <property type="evidence" value="ECO:0007669"/>
    <property type="project" value="InterPro"/>
</dbReference>
<comment type="caution">
    <text evidence="7">The sequence shown here is derived from an EMBL/GenBank/DDBJ whole genome shotgun (WGS) entry which is preliminary data.</text>
</comment>
<evidence type="ECO:0000256" key="3">
    <source>
        <dbReference type="ARBA" id="ARBA00023015"/>
    </source>
</evidence>
<feature type="domain" description="Zn(2)-C6 fungal-type" evidence="6">
    <location>
        <begin position="8"/>
        <end position="38"/>
    </location>
</feature>
<sequence length="899" mass="99183">MANRSEQACKACKKQKRRCDKALPECSLCKRTQRLCEYGIATDFQPTASDWSIMQARLSELENRLANSPRATEQHILSPISGPLLEQGSTPGATFCDSIDTHSIESNGINSSSQFIGFTPAYSTVEHPAASETRFPASMFLDVDCYVWSHARLPVPSGIIPAPVLALLSQGSVVLDVSQNYFATIHTWFPMISKKRMDMGLPVQNAGPDLAMLFLGMKLVTTPAIDITDSTLYDTAKSFLANLESNGIVSLLCLQAMILVALYEYSHAIYPAAWMTIGSCARYSDMLGITPGDYSPLGQVTTWTEAEERRRVWWSIYILDKLVSLGSRKRCLLADVQPPCKLPVDDDAWDRGEVNVAIVHSTSISYQIQQSPFSRLCQASMYLGRAINYARDNSTMTSSRIDEIMSFAGELSAFATVVDNESAALSPERSFALLSPQCIARSTLFVALDRFTCPEKISAEPGYVESPGDKTQNEIELQRQSMRIIKQASEQLHTLGMELLPAFTTEGVFLMSKVSPFILDSIYASAATFHWLLGEGGNEVYRTAAADLDVFLDTVSSRWRLGSTYREMLTVHDVTARVEARTTLRTMSVRRSTIIPNKPTLTESNLPDQAGKVFLITGASGGLGKELASILYQNNGKIYMAARSQSKTAQVIRDIQAAHPNSTGSMIFLPLVLDDLTTIKASAQEFLAQESRLDVLYNNAGVMVPPQGSKTVQGYELQIGVNNLAPFLFTHFLHPILAATAQIAPKNSVRVIWVSSSAADGAPTPAIDFTNMDYHNEEGIWSKYSRSKAGNVLHSVEFARRTAGEGIISIALNPGNFVTNLQQNMPRMQLAIFKLIAHAPKNGAYTQLFASHSPTITEKENGCWVSPFGKVEPCRKDFLDPDLGKKYWEWTEEQVNKYK</sequence>
<evidence type="ECO:0000256" key="1">
    <source>
        <dbReference type="ARBA" id="ARBA00004123"/>
    </source>
</evidence>
<keyword evidence="3" id="KW-0805">Transcription regulation</keyword>
<dbReference type="SUPFAM" id="SSF51735">
    <property type="entry name" value="NAD(P)-binding Rossmann-fold domains"/>
    <property type="match status" value="1"/>
</dbReference>
<dbReference type="InterPro" id="IPR036864">
    <property type="entry name" value="Zn2-C6_fun-type_DNA-bd_sf"/>
</dbReference>
<dbReference type="EMBL" id="JAAOAN010000319">
    <property type="protein sequence ID" value="KAF5710927.1"/>
    <property type="molecule type" value="Genomic_DNA"/>
</dbReference>
<dbReference type="GO" id="GO:0005634">
    <property type="term" value="C:nucleus"/>
    <property type="evidence" value="ECO:0007669"/>
    <property type="project" value="UniProtKB-SubCell"/>
</dbReference>
<reference evidence="7 8" key="1">
    <citation type="submission" date="2020-05" db="EMBL/GenBank/DDBJ databases">
        <title>Identification and distribution of gene clusters putatively required for synthesis of sphingolipid metabolism inhibitors in phylogenetically diverse species of the filamentous fungus Fusarium.</title>
        <authorList>
            <person name="Kim H.-S."/>
            <person name="Busman M."/>
            <person name="Brown D.W."/>
            <person name="Divon H."/>
            <person name="Uhlig S."/>
            <person name="Proctor R.H."/>
        </authorList>
    </citation>
    <scope>NUCLEOTIDE SEQUENCE [LARGE SCALE GENOMIC DNA]</scope>
    <source>
        <strain evidence="7 8">NRRL 66235</strain>
    </source>
</reference>
<dbReference type="Gene3D" id="3.40.50.720">
    <property type="entry name" value="NAD(P)-binding Rossmann-like Domain"/>
    <property type="match status" value="1"/>
</dbReference>
<dbReference type="GO" id="GO:0003677">
    <property type="term" value="F:DNA binding"/>
    <property type="evidence" value="ECO:0007669"/>
    <property type="project" value="InterPro"/>
</dbReference>
<keyword evidence="2" id="KW-0479">Metal-binding</keyword>
<proteinExistence type="predicted"/>
<dbReference type="CDD" id="cd00067">
    <property type="entry name" value="GAL4"/>
    <property type="match status" value="1"/>
</dbReference>
<evidence type="ECO:0000313" key="7">
    <source>
        <dbReference type="EMBL" id="KAF5710927.1"/>
    </source>
</evidence>
<dbReference type="PANTHER" id="PTHR47338:SF20">
    <property type="entry name" value="ZN(II)2CYS6 TRANSCRIPTION FACTOR (EUROFUNG)"/>
    <property type="match status" value="1"/>
</dbReference>
<dbReference type="Gene3D" id="4.10.240.10">
    <property type="entry name" value="Zn(2)-C6 fungal-type DNA-binding domain"/>
    <property type="match status" value="1"/>
</dbReference>
<dbReference type="InterPro" id="IPR007219">
    <property type="entry name" value="XnlR_reg_dom"/>
</dbReference>
<dbReference type="Proteomes" id="UP000544331">
    <property type="component" value="Unassembled WGS sequence"/>
</dbReference>
<dbReference type="SMART" id="SM00906">
    <property type="entry name" value="Fungal_trans"/>
    <property type="match status" value="1"/>
</dbReference>
<dbReference type="InterPro" id="IPR050815">
    <property type="entry name" value="TF_fung"/>
</dbReference>
<organism evidence="7 8">
    <name type="scientific">Fusarium mundagurra</name>
    <dbReference type="NCBI Taxonomy" id="1567541"/>
    <lineage>
        <taxon>Eukaryota</taxon>
        <taxon>Fungi</taxon>
        <taxon>Dikarya</taxon>
        <taxon>Ascomycota</taxon>
        <taxon>Pezizomycotina</taxon>
        <taxon>Sordariomycetes</taxon>
        <taxon>Hypocreomycetidae</taxon>
        <taxon>Hypocreales</taxon>
        <taxon>Nectriaceae</taxon>
        <taxon>Fusarium</taxon>
        <taxon>Fusarium fujikuroi species complex</taxon>
    </lineage>
</organism>
<evidence type="ECO:0000256" key="5">
    <source>
        <dbReference type="ARBA" id="ARBA00023242"/>
    </source>
</evidence>
<dbReference type="Pfam" id="PF04082">
    <property type="entry name" value="Fungal_trans"/>
    <property type="match status" value="1"/>
</dbReference>
<gene>
    <name evidence="7" type="ORF">FMUND_9278</name>
</gene>
<name>A0A8H5YGF6_9HYPO</name>
<dbReference type="OrthoDB" id="3862662at2759"/>
<evidence type="ECO:0000256" key="2">
    <source>
        <dbReference type="ARBA" id="ARBA00022723"/>
    </source>
</evidence>
<keyword evidence="8" id="KW-1185">Reference proteome</keyword>
<dbReference type="Pfam" id="PF00106">
    <property type="entry name" value="adh_short"/>
    <property type="match status" value="1"/>
</dbReference>
<dbReference type="PANTHER" id="PTHR47338">
    <property type="entry name" value="ZN(II)2CYS6 TRANSCRIPTION FACTOR (EUROFUNG)-RELATED"/>
    <property type="match status" value="1"/>
</dbReference>
<dbReference type="GO" id="GO:0000981">
    <property type="term" value="F:DNA-binding transcription factor activity, RNA polymerase II-specific"/>
    <property type="evidence" value="ECO:0007669"/>
    <property type="project" value="InterPro"/>
</dbReference>
<keyword evidence="5" id="KW-0539">Nucleus</keyword>
<dbReference type="SMART" id="SM00066">
    <property type="entry name" value="GAL4"/>
    <property type="match status" value="1"/>
</dbReference>
<dbReference type="GO" id="GO:0006351">
    <property type="term" value="P:DNA-templated transcription"/>
    <property type="evidence" value="ECO:0007669"/>
    <property type="project" value="InterPro"/>
</dbReference>
<dbReference type="AlphaFoldDB" id="A0A8H5YGF6"/>
<dbReference type="InterPro" id="IPR036291">
    <property type="entry name" value="NAD(P)-bd_dom_sf"/>
</dbReference>
<comment type="subcellular location">
    <subcellularLocation>
        <location evidence="1">Nucleus</location>
    </subcellularLocation>
</comment>
<evidence type="ECO:0000259" key="6">
    <source>
        <dbReference type="PROSITE" id="PS50048"/>
    </source>
</evidence>
<dbReference type="PRINTS" id="PR00081">
    <property type="entry name" value="GDHRDH"/>
</dbReference>